<dbReference type="PROSITE" id="PS51257">
    <property type="entry name" value="PROKAR_LIPOPROTEIN"/>
    <property type="match status" value="1"/>
</dbReference>
<sequence>MKRFLILIFLPLWLQGCASYYSHSAVFQAENSRGEPRQVRLTWETAEYPGWWPVSDKATPISVETQCSERIWRLRDSSQDGEGSCGEGIRACGDPKRDISFPGASPVGPSTVCLAAYPSGSGKRIADIDGRLELAVSCQPARVSEGEGDNIRNLDYLRASPVPYMVYTRKAPRGAFRARIPEFQESICDGN</sequence>
<dbReference type="AlphaFoldDB" id="A0A5B0VGW6"/>
<reference evidence="2 3" key="1">
    <citation type="submission" date="2019-08" db="EMBL/GenBank/DDBJ databases">
        <title>Marinobacter ZYF650 sp. nov., a marine bacterium isolated from seawater of the Mariana trench.</title>
        <authorList>
            <person name="Ahmad W."/>
        </authorList>
    </citation>
    <scope>NUCLEOTIDE SEQUENCE [LARGE SCALE GENOMIC DNA]</scope>
    <source>
        <strain evidence="2 3">ZYF650</strain>
    </source>
</reference>
<evidence type="ECO:0008006" key="4">
    <source>
        <dbReference type="Google" id="ProtNLM"/>
    </source>
</evidence>
<dbReference type="EMBL" id="VTUU01000004">
    <property type="protein sequence ID" value="KAA1173850.1"/>
    <property type="molecule type" value="Genomic_DNA"/>
</dbReference>
<evidence type="ECO:0000313" key="2">
    <source>
        <dbReference type="EMBL" id="KAA1173850.1"/>
    </source>
</evidence>
<protein>
    <recommendedName>
        <fullName evidence="4">Lipoprotein</fullName>
    </recommendedName>
</protein>
<proteinExistence type="predicted"/>
<feature type="signal peptide" evidence="1">
    <location>
        <begin position="1"/>
        <end position="24"/>
    </location>
</feature>
<organism evidence="2 3">
    <name type="scientific">Marinobacter salinexigens</name>
    <dbReference type="NCBI Taxonomy" id="2919747"/>
    <lineage>
        <taxon>Bacteria</taxon>
        <taxon>Pseudomonadati</taxon>
        <taxon>Pseudomonadota</taxon>
        <taxon>Gammaproteobacteria</taxon>
        <taxon>Pseudomonadales</taxon>
        <taxon>Marinobacteraceae</taxon>
        <taxon>Marinobacter</taxon>
    </lineage>
</organism>
<evidence type="ECO:0000313" key="3">
    <source>
        <dbReference type="Proteomes" id="UP000323161"/>
    </source>
</evidence>
<name>A0A5B0VGW6_9GAMM</name>
<dbReference type="Proteomes" id="UP000323161">
    <property type="component" value="Unassembled WGS sequence"/>
</dbReference>
<keyword evidence="1" id="KW-0732">Signal</keyword>
<comment type="caution">
    <text evidence="2">The sequence shown here is derived from an EMBL/GenBank/DDBJ whole genome shotgun (WGS) entry which is preliminary data.</text>
</comment>
<keyword evidence="3" id="KW-1185">Reference proteome</keyword>
<gene>
    <name evidence="2" type="ORF">FWJ25_10555</name>
</gene>
<accession>A0A5B0VGW6</accession>
<feature type="chain" id="PRO_5022740613" description="Lipoprotein" evidence="1">
    <location>
        <begin position="25"/>
        <end position="191"/>
    </location>
</feature>
<evidence type="ECO:0000256" key="1">
    <source>
        <dbReference type="SAM" id="SignalP"/>
    </source>
</evidence>